<dbReference type="AlphaFoldDB" id="A0A1F5PJT6"/>
<gene>
    <name evidence="7" type="primary">pth</name>
    <name evidence="10" type="ORF">A3E29_03835</name>
</gene>
<dbReference type="GO" id="GO:0004045">
    <property type="term" value="F:peptidyl-tRNA hydrolase activity"/>
    <property type="evidence" value="ECO:0007669"/>
    <property type="project" value="UniProtKB-UniRule"/>
</dbReference>
<comment type="similarity">
    <text evidence="5 7 9">Belongs to the PTH family.</text>
</comment>
<dbReference type="NCBIfam" id="TIGR00447">
    <property type="entry name" value="pth"/>
    <property type="match status" value="1"/>
</dbReference>
<comment type="caution">
    <text evidence="10">The sequence shown here is derived from an EMBL/GenBank/DDBJ whole genome shotgun (WGS) entry which is preliminary data.</text>
</comment>
<dbReference type="Gene3D" id="3.40.50.1470">
    <property type="entry name" value="Peptidyl-tRNA hydrolase"/>
    <property type="match status" value="1"/>
</dbReference>
<feature type="binding site" evidence="7">
    <location>
        <position position="59"/>
    </location>
    <ligand>
        <name>tRNA</name>
        <dbReference type="ChEBI" id="CHEBI:17843"/>
    </ligand>
</feature>
<evidence type="ECO:0000256" key="7">
    <source>
        <dbReference type="HAMAP-Rule" id="MF_00083"/>
    </source>
</evidence>
<dbReference type="EMBL" id="MFEY01000007">
    <property type="protein sequence ID" value="OGE90203.1"/>
    <property type="molecule type" value="Genomic_DNA"/>
</dbReference>
<comment type="catalytic activity">
    <reaction evidence="7 8">
        <text>an N-acyl-L-alpha-aminoacyl-tRNA + H2O = an N-acyl-L-amino acid + a tRNA + H(+)</text>
        <dbReference type="Rhea" id="RHEA:54448"/>
        <dbReference type="Rhea" id="RHEA-COMP:10123"/>
        <dbReference type="Rhea" id="RHEA-COMP:13883"/>
        <dbReference type="ChEBI" id="CHEBI:15377"/>
        <dbReference type="ChEBI" id="CHEBI:15378"/>
        <dbReference type="ChEBI" id="CHEBI:59874"/>
        <dbReference type="ChEBI" id="CHEBI:78442"/>
        <dbReference type="ChEBI" id="CHEBI:138191"/>
        <dbReference type="EC" id="3.1.1.29"/>
    </reaction>
</comment>
<dbReference type="EC" id="3.1.1.29" evidence="1 7"/>
<dbReference type="Pfam" id="PF01195">
    <property type="entry name" value="Pept_tRNA_hydro"/>
    <property type="match status" value="1"/>
</dbReference>
<reference evidence="10 11" key="1">
    <citation type="journal article" date="2016" name="Nat. Commun.">
        <title>Thousands of microbial genomes shed light on interconnected biogeochemical processes in an aquifer system.</title>
        <authorList>
            <person name="Anantharaman K."/>
            <person name="Brown C.T."/>
            <person name="Hug L.A."/>
            <person name="Sharon I."/>
            <person name="Castelle C.J."/>
            <person name="Probst A.J."/>
            <person name="Thomas B.C."/>
            <person name="Singh A."/>
            <person name="Wilkins M.J."/>
            <person name="Karaoz U."/>
            <person name="Brodie E.L."/>
            <person name="Williams K.H."/>
            <person name="Hubbard S.S."/>
            <person name="Banfield J.F."/>
        </authorList>
    </citation>
    <scope>NUCLEOTIDE SEQUENCE [LARGE SCALE GENOMIC DNA]</scope>
</reference>
<evidence type="ECO:0000256" key="5">
    <source>
        <dbReference type="ARBA" id="ARBA00038063"/>
    </source>
</evidence>
<comment type="subunit">
    <text evidence="7">Monomer.</text>
</comment>
<keyword evidence="4 7" id="KW-0694">RNA-binding</keyword>
<dbReference type="Proteomes" id="UP000177682">
    <property type="component" value="Unassembled WGS sequence"/>
</dbReference>
<dbReference type="GO" id="GO:0006515">
    <property type="term" value="P:protein quality control for misfolded or incompletely synthesized proteins"/>
    <property type="evidence" value="ECO:0007669"/>
    <property type="project" value="UniProtKB-UniRule"/>
</dbReference>
<comment type="subcellular location">
    <subcellularLocation>
        <location evidence="7">Cytoplasm</location>
    </subcellularLocation>
</comment>
<feature type="binding site" evidence="7">
    <location>
        <position position="103"/>
    </location>
    <ligand>
        <name>tRNA</name>
        <dbReference type="ChEBI" id="CHEBI:17843"/>
    </ligand>
</feature>
<sequence>MFLIIGLGNPGNKYGRTRHNLGFAVLDLLSGGAAWNNKYDSQFIKLDDVILAKPQTFMNKSGKAVKEIMKFYPDATLVIVHDDLDFPLGAIRIQKNASAAGHNGVQNIIDELGTQNFIRIRLGIDNPELRGLMPGEDFVLQKFMAQEEPLMKEVLEKAKQAVEVLQTEGLEIAQSKYNG</sequence>
<feature type="binding site" evidence="7">
    <location>
        <position position="57"/>
    </location>
    <ligand>
        <name>tRNA</name>
        <dbReference type="ChEBI" id="CHEBI:17843"/>
    </ligand>
</feature>
<comment type="function">
    <text evidence="7">Catalyzes the release of premature peptidyl moieties from peptidyl-tRNA molecules trapped in stalled 50S ribosomal subunits, and thus maintains levels of free tRNAs and 50S ribosomes.</text>
</comment>
<dbReference type="InterPro" id="IPR018171">
    <property type="entry name" value="Pept_tRNA_hydro_CS"/>
</dbReference>
<evidence type="ECO:0000256" key="8">
    <source>
        <dbReference type="RuleBase" id="RU000673"/>
    </source>
</evidence>
<dbReference type="SUPFAM" id="SSF53178">
    <property type="entry name" value="Peptidyl-tRNA hydrolase-like"/>
    <property type="match status" value="1"/>
</dbReference>
<evidence type="ECO:0000256" key="3">
    <source>
        <dbReference type="ARBA" id="ARBA00022801"/>
    </source>
</evidence>
<dbReference type="HAMAP" id="MF_00083">
    <property type="entry name" value="Pept_tRNA_hydro_bact"/>
    <property type="match status" value="1"/>
</dbReference>
<dbReference type="InterPro" id="IPR036416">
    <property type="entry name" value="Pept_tRNA_hydro_sf"/>
</dbReference>
<dbReference type="InterPro" id="IPR001328">
    <property type="entry name" value="Pept_tRNA_hydro"/>
</dbReference>
<feature type="active site" description="Proton acceptor" evidence="7">
    <location>
        <position position="19"/>
    </location>
</feature>
<dbReference type="PANTHER" id="PTHR17224:SF1">
    <property type="entry name" value="PEPTIDYL-TRNA HYDROLASE"/>
    <property type="match status" value="1"/>
</dbReference>
<feature type="site" description="Discriminates between blocked and unblocked aminoacyl-tRNA" evidence="7">
    <location>
        <position position="9"/>
    </location>
</feature>
<dbReference type="GO" id="GO:0072344">
    <property type="term" value="P:rescue of stalled ribosome"/>
    <property type="evidence" value="ECO:0007669"/>
    <property type="project" value="UniProtKB-UniRule"/>
</dbReference>
<evidence type="ECO:0000256" key="9">
    <source>
        <dbReference type="RuleBase" id="RU004320"/>
    </source>
</evidence>
<keyword evidence="3 7" id="KW-0378">Hydrolase</keyword>
<evidence type="ECO:0000256" key="2">
    <source>
        <dbReference type="ARBA" id="ARBA00022555"/>
    </source>
</evidence>
<keyword evidence="7" id="KW-0963">Cytoplasm</keyword>
<dbReference type="PANTHER" id="PTHR17224">
    <property type="entry name" value="PEPTIDYL-TRNA HYDROLASE"/>
    <property type="match status" value="1"/>
</dbReference>
<protein>
    <recommendedName>
        <fullName evidence="6 7">Peptidyl-tRNA hydrolase</fullName>
        <shortName evidence="7">Pth</shortName>
        <ecNumber evidence="1 7">3.1.1.29</ecNumber>
    </recommendedName>
</protein>
<evidence type="ECO:0000256" key="4">
    <source>
        <dbReference type="ARBA" id="ARBA00022884"/>
    </source>
</evidence>
<name>A0A1F5PJT6_9BACT</name>
<evidence type="ECO:0000256" key="1">
    <source>
        <dbReference type="ARBA" id="ARBA00013260"/>
    </source>
</evidence>
<evidence type="ECO:0000313" key="11">
    <source>
        <dbReference type="Proteomes" id="UP000177682"/>
    </source>
</evidence>
<evidence type="ECO:0000313" key="10">
    <source>
        <dbReference type="EMBL" id="OGE90203.1"/>
    </source>
</evidence>
<dbReference type="PROSITE" id="PS01195">
    <property type="entry name" value="PEPT_TRNA_HYDROL_1"/>
    <property type="match status" value="1"/>
</dbReference>
<keyword evidence="2 7" id="KW-0820">tRNA-binding</keyword>
<dbReference type="GO" id="GO:0000049">
    <property type="term" value="F:tRNA binding"/>
    <property type="evidence" value="ECO:0007669"/>
    <property type="project" value="UniProtKB-UniRule"/>
</dbReference>
<organism evidence="10 11">
    <name type="scientific">Candidatus Doudnabacteria bacterium RIFCSPHIGHO2_12_FULL_48_16</name>
    <dbReference type="NCBI Taxonomy" id="1817838"/>
    <lineage>
        <taxon>Bacteria</taxon>
        <taxon>Candidatus Doudnaibacteriota</taxon>
    </lineage>
</organism>
<evidence type="ECO:0000256" key="6">
    <source>
        <dbReference type="ARBA" id="ARBA00050038"/>
    </source>
</evidence>
<feature type="binding site" evidence="7">
    <location>
        <position position="14"/>
    </location>
    <ligand>
        <name>tRNA</name>
        <dbReference type="ChEBI" id="CHEBI:17843"/>
    </ligand>
</feature>
<dbReference type="GO" id="GO:0005737">
    <property type="term" value="C:cytoplasm"/>
    <property type="evidence" value="ECO:0007669"/>
    <property type="project" value="UniProtKB-SubCell"/>
</dbReference>
<accession>A0A1F5PJT6</accession>
<proteinExistence type="inferred from homology"/>
<feature type="site" description="Stabilizes the basic form of H active site to accept a proton" evidence="7">
    <location>
        <position position="82"/>
    </location>
</feature>
<comment type="function">
    <text evidence="7">Hydrolyzes ribosome-free peptidyl-tRNAs (with 1 or more amino acids incorporated), which drop off the ribosome during protein synthesis, or as a result of ribosome stalling.</text>
</comment>
<dbReference type="CDD" id="cd00462">
    <property type="entry name" value="PTH"/>
    <property type="match status" value="1"/>
</dbReference>